<evidence type="ECO:0000313" key="1">
    <source>
        <dbReference type="EMBL" id="NBD26311.1"/>
    </source>
</evidence>
<gene>
    <name evidence="1" type="ORF">GT019_20765</name>
</gene>
<dbReference type="Proteomes" id="UP000665561">
    <property type="component" value="Unassembled WGS sequence"/>
</dbReference>
<evidence type="ECO:0000313" key="2">
    <source>
        <dbReference type="Proteomes" id="UP000665561"/>
    </source>
</evidence>
<keyword evidence="2" id="KW-1185">Reference proteome</keyword>
<name>A0ABW9XUF7_9BACL</name>
<sequence>MDIRLRGHHLLCLLGFRGMGYSAAYAANMTNVYNRLRDEPGTLVTIIAGPDDLCACFPEGEEAHCENDSVAGLDARALKQLQLQAGLTLPWTAVIERVRKHVMPEDINDLCITCQWRSYGVCEAGVRTIKRGEWLPPLPQAEAL</sequence>
<proteinExistence type="predicted"/>
<accession>A0ABW9XUF7</accession>
<dbReference type="Pfam" id="PF06935">
    <property type="entry name" value="DUF1284"/>
    <property type="match status" value="1"/>
</dbReference>
<comment type="caution">
    <text evidence="1">The sequence shown here is derived from an EMBL/GenBank/DDBJ whole genome shotgun (WGS) entry which is preliminary data.</text>
</comment>
<protein>
    <submittedName>
        <fullName evidence="1">DUF1284 domain-containing protein</fullName>
    </submittedName>
</protein>
<reference evidence="1 2" key="1">
    <citation type="submission" date="2020-01" db="EMBL/GenBank/DDBJ databases">
        <title>Paenibacillus soybeanensis sp. nov. isolated from the nodules of soybean (Glycine max(L.) Merr).</title>
        <authorList>
            <person name="Wang H."/>
        </authorList>
    </citation>
    <scope>NUCLEOTIDE SEQUENCE [LARGE SCALE GENOMIC DNA]</scope>
    <source>
        <strain evidence="1 2">T1</strain>
    </source>
</reference>
<organism evidence="1 2">
    <name type="scientific">Paenibacillus glycinis</name>
    <dbReference type="NCBI Taxonomy" id="2697035"/>
    <lineage>
        <taxon>Bacteria</taxon>
        <taxon>Bacillati</taxon>
        <taxon>Bacillota</taxon>
        <taxon>Bacilli</taxon>
        <taxon>Bacillales</taxon>
        <taxon>Paenibacillaceae</taxon>
        <taxon>Paenibacillus</taxon>
    </lineage>
</organism>
<dbReference type="RefSeq" id="WP_161745116.1">
    <property type="nucleotide sequence ID" value="NZ_JAAAMV010000020.1"/>
</dbReference>
<dbReference type="EMBL" id="JAAAMV010000020">
    <property type="protein sequence ID" value="NBD26311.1"/>
    <property type="molecule type" value="Genomic_DNA"/>
</dbReference>
<dbReference type="InterPro" id="IPR009702">
    <property type="entry name" value="DUF1284"/>
</dbReference>